<keyword evidence="8" id="KW-1185">Reference proteome</keyword>
<organism evidence="7 8">
    <name type="scientific">Intrasporangium calvum</name>
    <dbReference type="NCBI Taxonomy" id="53358"/>
    <lineage>
        <taxon>Bacteria</taxon>
        <taxon>Bacillati</taxon>
        <taxon>Actinomycetota</taxon>
        <taxon>Actinomycetes</taxon>
        <taxon>Micrococcales</taxon>
        <taxon>Intrasporangiaceae</taxon>
        <taxon>Intrasporangium</taxon>
    </lineage>
</organism>
<dbReference type="PANTHER" id="PTHR30290:SF9">
    <property type="entry name" value="OLIGOPEPTIDE-BINDING PROTEIN APPA"/>
    <property type="match status" value="1"/>
</dbReference>
<comment type="caution">
    <text evidence="7">The sequence shown here is derived from an EMBL/GenBank/DDBJ whole genome shotgun (WGS) entry which is preliminary data.</text>
</comment>
<dbReference type="PROSITE" id="PS51257">
    <property type="entry name" value="PROKAR_LIPOPROTEIN"/>
    <property type="match status" value="1"/>
</dbReference>
<evidence type="ECO:0000313" key="8">
    <source>
        <dbReference type="Proteomes" id="UP001150259"/>
    </source>
</evidence>
<dbReference type="PIRSF" id="PIRSF002741">
    <property type="entry name" value="MppA"/>
    <property type="match status" value="1"/>
</dbReference>
<evidence type="ECO:0000256" key="1">
    <source>
        <dbReference type="ARBA" id="ARBA00004193"/>
    </source>
</evidence>
<feature type="signal peptide" evidence="5">
    <location>
        <begin position="1"/>
        <end position="24"/>
    </location>
</feature>
<evidence type="ECO:0000256" key="3">
    <source>
        <dbReference type="ARBA" id="ARBA00022448"/>
    </source>
</evidence>
<dbReference type="PANTHER" id="PTHR30290">
    <property type="entry name" value="PERIPLASMIC BINDING COMPONENT OF ABC TRANSPORTER"/>
    <property type="match status" value="1"/>
</dbReference>
<comment type="subcellular location">
    <subcellularLocation>
        <location evidence="1">Cell membrane</location>
        <topology evidence="1">Lipid-anchor</topology>
    </subcellularLocation>
</comment>
<sequence length="560" mass="60672">MKFFRKAAPVAMLATVALTLGACAQSERDAGTPGATNGGGAASGGTLTFGAAGAPKLFDPFYATDGETFRVTRQMFDGLLQLKPGTADLEPALATDMPTSSDGTTWEFKLREGVKFSDGEAFNAAAVCSNFERMFDQNADAQKGPADYWSYTMGAFKDKAADSLYKSCEAKDETTVVIALNRVSSAWPAMLALPSFSMQSPKALTEGKANDVKAQGEGFVYPANSQNPVGTGPFKFEKYDQANGTVTLARNDDYWGAKAKLDKLVFKIVPDESTRRQELKAGSIQGYDLPNPVDWKGLEDEGNQVLVRPAFNILYMGLNPEKNPKLKDLKVRQALYHALNREQLVQTQLPEGAAVATQFMPDTVAGYNKDLQPYAYDVEKAKSLLKEAGAEGMTLNFAYPTEVSRPYMPNPQKIAEALRTDFEAAGIKVNFTAKPWNGGYLDGIDAGSFDAWIIGWTGDYNAADNFIGTFFKGENNDFHTYVQDWGKTLNDDLVAADSIPDEAERTAAYEKLNQQIMEEYLPGLALTHSPPALVVGPDVEGIVASPMTAEEFNTASVGGK</sequence>
<dbReference type="Gene3D" id="3.10.105.10">
    <property type="entry name" value="Dipeptide-binding Protein, Domain 3"/>
    <property type="match status" value="1"/>
</dbReference>
<name>A0ABT5GI43_9MICO</name>
<dbReference type="InterPro" id="IPR039424">
    <property type="entry name" value="SBP_5"/>
</dbReference>
<dbReference type="PROSITE" id="PS01040">
    <property type="entry name" value="SBP_BACTERIAL_5"/>
    <property type="match status" value="1"/>
</dbReference>
<protein>
    <submittedName>
        <fullName evidence="7">ABC transporter substrate-binding protein</fullName>
    </submittedName>
</protein>
<feature type="chain" id="PRO_5047412520" evidence="5">
    <location>
        <begin position="25"/>
        <end position="560"/>
    </location>
</feature>
<dbReference type="Gene3D" id="3.90.76.10">
    <property type="entry name" value="Dipeptide-binding Protein, Domain 1"/>
    <property type="match status" value="1"/>
</dbReference>
<evidence type="ECO:0000256" key="2">
    <source>
        <dbReference type="ARBA" id="ARBA00005695"/>
    </source>
</evidence>
<feature type="domain" description="Solute-binding protein family 5" evidence="6">
    <location>
        <begin position="89"/>
        <end position="476"/>
    </location>
</feature>
<dbReference type="InterPro" id="IPR000914">
    <property type="entry name" value="SBP_5_dom"/>
</dbReference>
<dbReference type="Pfam" id="PF00496">
    <property type="entry name" value="SBP_bac_5"/>
    <property type="match status" value="1"/>
</dbReference>
<evidence type="ECO:0000259" key="6">
    <source>
        <dbReference type="Pfam" id="PF00496"/>
    </source>
</evidence>
<keyword evidence="4 5" id="KW-0732">Signal</keyword>
<proteinExistence type="inferred from homology"/>
<dbReference type="RefSeq" id="WP_272462346.1">
    <property type="nucleotide sequence ID" value="NZ_JAPFQL010000042.1"/>
</dbReference>
<accession>A0ABT5GI43</accession>
<dbReference type="Proteomes" id="UP001150259">
    <property type="component" value="Unassembled WGS sequence"/>
</dbReference>
<keyword evidence="3" id="KW-0813">Transport</keyword>
<dbReference type="InterPro" id="IPR030678">
    <property type="entry name" value="Peptide/Ni-bd"/>
</dbReference>
<dbReference type="InterPro" id="IPR023765">
    <property type="entry name" value="SBP_5_CS"/>
</dbReference>
<evidence type="ECO:0000256" key="5">
    <source>
        <dbReference type="SAM" id="SignalP"/>
    </source>
</evidence>
<reference evidence="7 8" key="1">
    <citation type="submission" date="2022-11" db="EMBL/GenBank/DDBJ databases">
        <title>Anaerobic phenanthrene biodegradation by a DNRA strain PheN6.</title>
        <authorList>
            <person name="Zhang Z."/>
        </authorList>
    </citation>
    <scope>NUCLEOTIDE SEQUENCE [LARGE SCALE GENOMIC DNA]</scope>
    <source>
        <strain evidence="7 8">PheN6</strain>
    </source>
</reference>
<comment type="similarity">
    <text evidence="2">Belongs to the bacterial solute-binding protein 5 family.</text>
</comment>
<dbReference type="CDD" id="cd08493">
    <property type="entry name" value="PBP2_DppA_like"/>
    <property type="match status" value="1"/>
</dbReference>
<dbReference type="SUPFAM" id="SSF53850">
    <property type="entry name" value="Periplasmic binding protein-like II"/>
    <property type="match status" value="1"/>
</dbReference>
<dbReference type="Gene3D" id="3.40.190.10">
    <property type="entry name" value="Periplasmic binding protein-like II"/>
    <property type="match status" value="1"/>
</dbReference>
<evidence type="ECO:0000256" key="4">
    <source>
        <dbReference type="ARBA" id="ARBA00022729"/>
    </source>
</evidence>
<gene>
    <name evidence="7" type="ORF">OO014_10915</name>
</gene>
<evidence type="ECO:0000313" key="7">
    <source>
        <dbReference type="EMBL" id="MDC5697773.1"/>
    </source>
</evidence>
<dbReference type="EMBL" id="JAPFQL010000042">
    <property type="protein sequence ID" value="MDC5697773.1"/>
    <property type="molecule type" value="Genomic_DNA"/>
</dbReference>